<dbReference type="EMBL" id="FOGG01000001">
    <property type="protein sequence ID" value="SEQ80581.1"/>
    <property type="molecule type" value="Genomic_DNA"/>
</dbReference>
<sequence>MLDLFRYLFCETLKQVQGDDRVRGLLRDLIPKSRHADLNTINLN</sequence>
<dbReference type="Proteomes" id="UP000199572">
    <property type="component" value="Unassembled WGS sequence"/>
</dbReference>
<name>A0A1H9J0K4_9SPHI</name>
<proteinExistence type="predicted"/>
<accession>A0A1H9J0K4</accession>
<keyword evidence="2" id="KW-1185">Reference proteome</keyword>
<protein>
    <submittedName>
        <fullName evidence="1">Uncharacterized protein</fullName>
    </submittedName>
</protein>
<dbReference type="AlphaFoldDB" id="A0A1H9J0K4"/>
<evidence type="ECO:0000313" key="2">
    <source>
        <dbReference type="Proteomes" id="UP000199572"/>
    </source>
</evidence>
<gene>
    <name evidence="1" type="ORF">SAMN04488023_101183</name>
</gene>
<organism evidence="1 2">
    <name type="scientific">Pedobacter rhizosphaerae</name>
    <dbReference type="NCBI Taxonomy" id="390241"/>
    <lineage>
        <taxon>Bacteria</taxon>
        <taxon>Pseudomonadati</taxon>
        <taxon>Bacteroidota</taxon>
        <taxon>Sphingobacteriia</taxon>
        <taxon>Sphingobacteriales</taxon>
        <taxon>Sphingobacteriaceae</taxon>
        <taxon>Pedobacter</taxon>
    </lineage>
</organism>
<evidence type="ECO:0000313" key="1">
    <source>
        <dbReference type="EMBL" id="SEQ80581.1"/>
    </source>
</evidence>
<reference evidence="1 2" key="1">
    <citation type="submission" date="2016-10" db="EMBL/GenBank/DDBJ databases">
        <authorList>
            <person name="de Groot N.N."/>
        </authorList>
    </citation>
    <scope>NUCLEOTIDE SEQUENCE [LARGE SCALE GENOMIC DNA]</scope>
    <source>
        <strain evidence="1 2">DSM 18610</strain>
    </source>
</reference>